<dbReference type="Gene3D" id="1.50.10.20">
    <property type="match status" value="2"/>
</dbReference>
<organism evidence="1 2">
    <name type="scientific">Streptomyces millisiae</name>
    <dbReference type="NCBI Taxonomy" id="3075542"/>
    <lineage>
        <taxon>Bacteria</taxon>
        <taxon>Bacillati</taxon>
        <taxon>Actinomycetota</taxon>
        <taxon>Actinomycetes</taxon>
        <taxon>Kitasatosporales</taxon>
        <taxon>Streptomycetaceae</taxon>
        <taxon>Streptomyces</taxon>
    </lineage>
</organism>
<dbReference type="InterPro" id="IPR008930">
    <property type="entry name" value="Terpenoid_cyclase/PrenylTrfase"/>
</dbReference>
<evidence type="ECO:0000313" key="1">
    <source>
        <dbReference type="EMBL" id="MDT0323158.1"/>
    </source>
</evidence>
<proteinExistence type="predicted"/>
<name>A0ABU2M1K3_9ACTN</name>
<keyword evidence="2" id="KW-1185">Reference proteome</keyword>
<sequence>MKSAQAGLAAFETRAGEAARTLLDNQGYDGGWGLTLTSVSSIVNTSEVLPILRAAGVGGQPVRRALDFLTGAIADHCRPRHKGGRGEHTRFIAFGLVGLLSHPRFFHHHGVAETAAWCVGWLEDHQVDHGWPEVLGLDDTSLHQTALAVHGLAELRDALHDLGPGLVLPGGAETSDLLDRVELLINHGVHGLLYHRRPSGAWGWRTYVDTDPSPSKTALCLLALSAVASGTGPGGDPAYRDDPREAGGVHGPVQHKRLSEAVVEAGKWLLHNHHRWETFVEDDKDVQGTAWEHMAYALCTQAAVRAGANPRDPRLAKAWTLMNDLWDPTARLWNEPGASGKRATIRAAYYTVSAYEEAVQRLARVSLSDSGAEDGSESSAAVVIEQVELGPGRTVRISARGSEGTTVCELTARLFDLVKAIFDAPANGLTTERIAATLYVAPSSVPKYVQRLNQAVSTAFGGAPARLLLAATVDELGGYRLAGQRPAGDGG</sequence>
<reference evidence="2" key="1">
    <citation type="submission" date="2023-07" db="EMBL/GenBank/DDBJ databases">
        <title>30 novel species of actinomycetes from the DSMZ collection.</title>
        <authorList>
            <person name="Nouioui I."/>
        </authorList>
    </citation>
    <scope>NUCLEOTIDE SEQUENCE [LARGE SCALE GENOMIC DNA]</scope>
    <source>
        <strain evidence="2">DSM 44918</strain>
    </source>
</reference>
<comment type="caution">
    <text evidence="1">The sequence shown here is derived from an EMBL/GenBank/DDBJ whole genome shotgun (WGS) entry which is preliminary data.</text>
</comment>
<dbReference type="Proteomes" id="UP001183420">
    <property type="component" value="Unassembled WGS sequence"/>
</dbReference>
<dbReference type="SUPFAM" id="SSF48239">
    <property type="entry name" value="Terpenoid cyclases/Protein prenyltransferases"/>
    <property type="match status" value="2"/>
</dbReference>
<protein>
    <submittedName>
        <fullName evidence="1">Uncharacterized protein</fullName>
    </submittedName>
</protein>
<accession>A0ABU2M1K3</accession>
<dbReference type="EMBL" id="JAVREM010000089">
    <property type="protein sequence ID" value="MDT0323158.1"/>
    <property type="molecule type" value="Genomic_DNA"/>
</dbReference>
<dbReference type="RefSeq" id="WP_311604222.1">
    <property type="nucleotide sequence ID" value="NZ_JAVREM010000089.1"/>
</dbReference>
<evidence type="ECO:0000313" key="2">
    <source>
        <dbReference type="Proteomes" id="UP001183420"/>
    </source>
</evidence>
<gene>
    <name evidence="1" type="ORF">RNC47_33105</name>
</gene>